<dbReference type="PRINTS" id="PR00038">
    <property type="entry name" value="HTHLUXR"/>
</dbReference>
<keyword evidence="1" id="KW-0547">Nucleotide-binding</keyword>
<dbReference type="EMBL" id="BAABKM010000003">
    <property type="protein sequence ID" value="GAA4715583.1"/>
    <property type="molecule type" value="Genomic_DNA"/>
</dbReference>
<dbReference type="InterPro" id="IPR000792">
    <property type="entry name" value="Tscrpt_reg_LuxR_C"/>
</dbReference>
<keyword evidence="2" id="KW-0067">ATP-binding</keyword>
<evidence type="ECO:0000259" key="3">
    <source>
        <dbReference type="PROSITE" id="PS50043"/>
    </source>
</evidence>
<dbReference type="PANTHER" id="PTHR16305">
    <property type="entry name" value="TESTICULAR SOLUBLE ADENYLYL CYCLASE"/>
    <property type="match status" value="1"/>
</dbReference>
<gene>
    <name evidence="4" type="ORF">GCM10023349_38960</name>
</gene>
<evidence type="ECO:0000313" key="4">
    <source>
        <dbReference type="EMBL" id="GAA4715583.1"/>
    </source>
</evidence>
<dbReference type="PROSITE" id="PS50043">
    <property type="entry name" value="HTH_LUXR_2"/>
    <property type="match status" value="1"/>
</dbReference>
<organism evidence="4 5">
    <name type="scientific">Nocardioides conyzicola</name>
    <dbReference type="NCBI Taxonomy" id="1651781"/>
    <lineage>
        <taxon>Bacteria</taxon>
        <taxon>Bacillati</taxon>
        <taxon>Actinomycetota</taxon>
        <taxon>Actinomycetes</taxon>
        <taxon>Propionibacteriales</taxon>
        <taxon>Nocardioidaceae</taxon>
        <taxon>Nocardioides</taxon>
    </lineage>
</organism>
<reference evidence="5" key="1">
    <citation type="journal article" date="2019" name="Int. J. Syst. Evol. Microbiol.">
        <title>The Global Catalogue of Microorganisms (GCM) 10K type strain sequencing project: providing services to taxonomists for standard genome sequencing and annotation.</title>
        <authorList>
            <consortium name="The Broad Institute Genomics Platform"/>
            <consortium name="The Broad Institute Genome Sequencing Center for Infectious Disease"/>
            <person name="Wu L."/>
            <person name="Ma J."/>
        </authorList>
    </citation>
    <scope>NUCLEOTIDE SEQUENCE [LARGE SCALE GENOMIC DNA]</scope>
    <source>
        <strain evidence="5">JCM 18531</strain>
    </source>
</reference>
<protein>
    <submittedName>
        <fullName evidence="4">AAA family ATPase</fullName>
    </submittedName>
</protein>
<dbReference type="CDD" id="cd06170">
    <property type="entry name" value="LuxR_C_like"/>
    <property type="match status" value="1"/>
</dbReference>
<dbReference type="CDD" id="cd00882">
    <property type="entry name" value="Ras_like_GTPase"/>
    <property type="match status" value="1"/>
</dbReference>
<evidence type="ECO:0000256" key="2">
    <source>
        <dbReference type="ARBA" id="ARBA00022840"/>
    </source>
</evidence>
<dbReference type="Proteomes" id="UP001499974">
    <property type="component" value="Unassembled WGS sequence"/>
</dbReference>
<dbReference type="SUPFAM" id="SSF46894">
    <property type="entry name" value="C-terminal effector domain of the bipartite response regulators"/>
    <property type="match status" value="1"/>
</dbReference>
<dbReference type="Pfam" id="PF13191">
    <property type="entry name" value="AAA_16"/>
    <property type="match status" value="1"/>
</dbReference>
<accession>A0ABP8XUQ1</accession>
<dbReference type="InterPro" id="IPR011990">
    <property type="entry name" value="TPR-like_helical_dom_sf"/>
</dbReference>
<proteinExistence type="predicted"/>
<feature type="domain" description="HTH luxR-type" evidence="3">
    <location>
        <begin position="812"/>
        <end position="877"/>
    </location>
</feature>
<sequence>MTTDNLLGVTAEDTYTRPVRLLERSTEVGVLRAALGHARGGDGSGVAITGDSGVGKSSLVDAAVAETSAAGLEVRVLHAHCDPLDTPRPLGPFRDLELLGAADDPRREDESRAEMCERVYDAVRTEPTLLIVEDLHWVDAATVDVLRFLARRVESMPLLLVLTYRDREISPRHSARPLLGDLASLDGFTQLALAPLSVDAVREVVSGTHLDASRVHALTGGNPFFVAEVAKEPDRPLPATVRDAVLAHTADVTDHDFDVLQLIAAAPDRLDNRVLPHLGVDLPTLRRLQDTALLTRTDDGLVFRHELARQAIESTIPPGGGPRLHARLLDALETIDPADPAVLTHHAVAARDSARATSYACRAAEDASAAGSHSEAAAFFEIALEHLESRDPEERARLLLELAYQQYMTSRLPEAISNVRATFRLWEEAKRHDGLADAHAAVALFEYYNAHRERAEHHSDAAARIALDAATPSTFGAARATQGFLAYLRNDLVRARELAAEAREVAERSDLGVVGLRSEVVSTVSDLVSGDEAARATLLTQVETARDRGWDELASTVYSQVASLDVEHGRFRDAERLLQVSIPFAIQRDIPICRHWQTGVRARVQFQRGRWEAALEDAATVIDDNGMPLATLWPRLVSVLVPLRRGEEAELGLLDDAWSLAEQIDEPLRRLSVLAALAEAAWMTGRTDHRVSEYAVTQLAVLGACPGAEWGAGQVGAWLRRLGLPVPPLSLVAEPYRLADEGRVADAAQAWQLLGDPFAEAMAWTDSVIPEDRVTGIRLLDSIGAVGTADRHRVVLRQEGGVVVPQRPRESTRANPAGLTNRQLEVARLVARGLSNSEIATQLFISPKTADHHVSAILTKLAVPNRRAVVVNSAQLGLT</sequence>
<dbReference type="Gene3D" id="1.25.40.10">
    <property type="entry name" value="Tetratricopeptide repeat domain"/>
    <property type="match status" value="1"/>
</dbReference>
<dbReference type="InterPro" id="IPR041664">
    <property type="entry name" value="AAA_16"/>
</dbReference>
<dbReference type="Pfam" id="PF00196">
    <property type="entry name" value="GerE"/>
    <property type="match status" value="1"/>
</dbReference>
<dbReference type="PANTHER" id="PTHR16305:SF35">
    <property type="entry name" value="TRANSCRIPTIONAL ACTIVATOR DOMAIN"/>
    <property type="match status" value="1"/>
</dbReference>
<dbReference type="SUPFAM" id="SSF52540">
    <property type="entry name" value="P-loop containing nucleoside triphosphate hydrolases"/>
    <property type="match status" value="1"/>
</dbReference>
<keyword evidence="5" id="KW-1185">Reference proteome</keyword>
<name>A0ABP8XUQ1_9ACTN</name>
<dbReference type="Gene3D" id="3.40.50.300">
    <property type="entry name" value="P-loop containing nucleotide triphosphate hydrolases"/>
    <property type="match status" value="1"/>
</dbReference>
<dbReference type="InterPro" id="IPR016032">
    <property type="entry name" value="Sig_transdc_resp-reg_C-effctor"/>
</dbReference>
<evidence type="ECO:0000256" key="1">
    <source>
        <dbReference type="ARBA" id="ARBA00022741"/>
    </source>
</evidence>
<dbReference type="InterPro" id="IPR027417">
    <property type="entry name" value="P-loop_NTPase"/>
</dbReference>
<dbReference type="Gene3D" id="1.10.10.10">
    <property type="entry name" value="Winged helix-like DNA-binding domain superfamily/Winged helix DNA-binding domain"/>
    <property type="match status" value="1"/>
</dbReference>
<dbReference type="SMART" id="SM00421">
    <property type="entry name" value="HTH_LUXR"/>
    <property type="match status" value="1"/>
</dbReference>
<comment type="caution">
    <text evidence="4">The sequence shown here is derived from an EMBL/GenBank/DDBJ whole genome shotgun (WGS) entry which is preliminary data.</text>
</comment>
<evidence type="ECO:0000313" key="5">
    <source>
        <dbReference type="Proteomes" id="UP001499974"/>
    </source>
</evidence>
<dbReference type="InterPro" id="IPR036388">
    <property type="entry name" value="WH-like_DNA-bd_sf"/>
</dbReference>